<keyword evidence="2" id="KW-0722">Serine protease inhibitor</keyword>
<feature type="signal peptide" evidence="3">
    <location>
        <begin position="1"/>
        <end position="22"/>
    </location>
</feature>
<dbReference type="SUPFAM" id="SSF57262">
    <property type="entry name" value="Leech antihemostatic proteins"/>
    <property type="match status" value="3"/>
</dbReference>
<evidence type="ECO:0000256" key="3">
    <source>
        <dbReference type="SAM" id="SignalP"/>
    </source>
</evidence>
<protein>
    <submittedName>
        <fullName evidence="6">Antistasin</fullName>
    </submittedName>
</protein>
<sequence length="172" mass="18507">MAVNTAVVGVFATVFCLQAVSAFIPYPDIRCPQSADDCWCSHGPVNLISDRFGCLRCSCEPDPCPHECDYLCPHGNVKDKNGCNTCTCKPDPCPHECDFLCPHGNVKDKNGCNTCECLPGIKPFCPTVECGLVCPNGGFAQDSNGCTICACESDYLCPISWPSFKRICPPVA</sequence>
<evidence type="ECO:0000313" key="5">
    <source>
        <dbReference type="Proteomes" id="UP000694888"/>
    </source>
</evidence>
<dbReference type="InterPro" id="IPR004094">
    <property type="entry name" value="Antistasin-like"/>
</dbReference>
<gene>
    <name evidence="6" type="primary">LOC101845907</name>
</gene>
<proteinExistence type="predicted"/>
<feature type="chain" id="PRO_5046175659" evidence="3">
    <location>
        <begin position="23"/>
        <end position="172"/>
    </location>
</feature>
<accession>A0ABM0JH31</accession>
<evidence type="ECO:0000259" key="4">
    <source>
        <dbReference type="PROSITE" id="PS51252"/>
    </source>
</evidence>
<evidence type="ECO:0000256" key="1">
    <source>
        <dbReference type="ARBA" id="ARBA00022690"/>
    </source>
</evidence>
<organism evidence="5 6">
    <name type="scientific">Aplysia californica</name>
    <name type="common">California sea hare</name>
    <dbReference type="NCBI Taxonomy" id="6500"/>
    <lineage>
        <taxon>Eukaryota</taxon>
        <taxon>Metazoa</taxon>
        <taxon>Spiralia</taxon>
        <taxon>Lophotrochozoa</taxon>
        <taxon>Mollusca</taxon>
        <taxon>Gastropoda</taxon>
        <taxon>Heterobranchia</taxon>
        <taxon>Euthyneura</taxon>
        <taxon>Tectipleura</taxon>
        <taxon>Aplysiida</taxon>
        <taxon>Aplysioidea</taxon>
        <taxon>Aplysiidae</taxon>
        <taxon>Aplysia</taxon>
    </lineage>
</organism>
<keyword evidence="1" id="KW-0646">Protease inhibitor</keyword>
<feature type="domain" description="Antistasin-like" evidence="4">
    <location>
        <begin position="88"/>
        <end position="117"/>
    </location>
</feature>
<dbReference type="RefSeq" id="XP_005093522.1">
    <property type="nucleotide sequence ID" value="XM_005093465.3"/>
</dbReference>
<feature type="domain" description="Antistasin-like" evidence="4">
    <location>
        <begin position="59"/>
        <end position="88"/>
    </location>
</feature>
<keyword evidence="5" id="KW-1185">Reference proteome</keyword>
<keyword evidence="3" id="KW-0732">Signal</keyword>
<dbReference type="Gene3D" id="2.10.22.10">
    <property type="entry name" value="Antistasin, domain 1"/>
    <property type="match status" value="3"/>
</dbReference>
<dbReference type="Pfam" id="PF02822">
    <property type="entry name" value="Antistasin"/>
    <property type="match status" value="3"/>
</dbReference>
<evidence type="ECO:0000256" key="2">
    <source>
        <dbReference type="ARBA" id="ARBA00022900"/>
    </source>
</evidence>
<dbReference type="InterPro" id="IPR011061">
    <property type="entry name" value="Hirudin/antistatin"/>
</dbReference>
<dbReference type="Proteomes" id="UP000694888">
    <property type="component" value="Unplaced"/>
</dbReference>
<dbReference type="GeneID" id="101845907"/>
<reference evidence="6" key="1">
    <citation type="submission" date="2025-08" db="UniProtKB">
        <authorList>
            <consortium name="RefSeq"/>
        </authorList>
    </citation>
    <scope>IDENTIFICATION</scope>
</reference>
<name>A0ABM0JH31_APLCA</name>
<dbReference type="PROSITE" id="PS51252">
    <property type="entry name" value="ANTISTASIN"/>
    <property type="match status" value="2"/>
</dbReference>
<evidence type="ECO:0000313" key="6">
    <source>
        <dbReference type="RefSeq" id="XP_005093522.1"/>
    </source>
</evidence>